<evidence type="ECO:0000256" key="1">
    <source>
        <dbReference type="SAM" id="Coils"/>
    </source>
</evidence>
<keyword evidence="1" id="KW-0175">Coiled coil</keyword>
<dbReference type="Proteomes" id="UP000051952">
    <property type="component" value="Unassembled WGS sequence"/>
</dbReference>
<dbReference type="SUPFAM" id="SSF57997">
    <property type="entry name" value="Tropomyosin"/>
    <property type="match status" value="1"/>
</dbReference>
<evidence type="ECO:0000313" key="3">
    <source>
        <dbReference type="EMBL" id="CUE67709.1"/>
    </source>
</evidence>
<dbReference type="EMBL" id="CYKH01000062">
    <property type="protein sequence ID" value="CUE67709.1"/>
    <property type="molecule type" value="Genomic_DNA"/>
</dbReference>
<dbReference type="AlphaFoldDB" id="A0A0S4IHQ4"/>
<organism evidence="3 4">
    <name type="scientific">Bodo saltans</name>
    <name type="common">Flagellated protozoan</name>
    <dbReference type="NCBI Taxonomy" id="75058"/>
    <lineage>
        <taxon>Eukaryota</taxon>
        <taxon>Discoba</taxon>
        <taxon>Euglenozoa</taxon>
        <taxon>Kinetoplastea</taxon>
        <taxon>Metakinetoplastina</taxon>
        <taxon>Eubodonida</taxon>
        <taxon>Bodonidae</taxon>
        <taxon>Bodo</taxon>
    </lineage>
</organism>
<accession>A0A0S4IHQ4</accession>
<sequence>MVLNAKDANHSFIHSKNPVLLLLQNPQQQDMRRVARPSRTTTAVWHHVALHVTGTSLVCAFNGIPWHCEPLKSMFRSTRVLRAPTGSHLPTRECTTPTPATSTNTDEAQQPPLRSEKNVTTKPTMQDLNAKLQAMKAEHQSMNDNMSALRGRQTWLQEELDFMDESQKMFATGMELLRGEHYLTDEEYNEVKDGLDDVSRDIQRTEKRSYALWDKIQKLEKKIIRSSQNYKKTDAV</sequence>
<dbReference type="VEuPathDB" id="TriTrypDB:BSAL_51485"/>
<feature type="compositionally biased region" description="Low complexity" evidence="2">
    <location>
        <begin position="92"/>
        <end position="105"/>
    </location>
</feature>
<gene>
    <name evidence="3" type="ORF">BSAL_51485</name>
</gene>
<reference evidence="4" key="1">
    <citation type="submission" date="2015-09" db="EMBL/GenBank/DDBJ databases">
        <authorList>
            <consortium name="Pathogen Informatics"/>
        </authorList>
    </citation>
    <scope>NUCLEOTIDE SEQUENCE [LARGE SCALE GENOMIC DNA]</scope>
    <source>
        <strain evidence="4">Lake Konstanz</strain>
    </source>
</reference>
<feature type="region of interest" description="Disordered" evidence="2">
    <location>
        <begin position="83"/>
        <end position="122"/>
    </location>
</feature>
<keyword evidence="4" id="KW-1185">Reference proteome</keyword>
<feature type="coiled-coil region" evidence="1">
    <location>
        <begin position="125"/>
        <end position="152"/>
    </location>
</feature>
<name>A0A0S4IHQ4_BODSA</name>
<evidence type="ECO:0000256" key="2">
    <source>
        <dbReference type="SAM" id="MobiDB-lite"/>
    </source>
</evidence>
<evidence type="ECO:0000313" key="4">
    <source>
        <dbReference type="Proteomes" id="UP000051952"/>
    </source>
</evidence>
<proteinExistence type="predicted"/>
<protein>
    <submittedName>
        <fullName evidence="3">Uncharacterized protein</fullName>
    </submittedName>
</protein>